<dbReference type="EMBL" id="CP002688">
    <property type="protein sequence ID" value="AED92990.1"/>
    <property type="molecule type" value="Genomic_DNA"/>
</dbReference>
<dbReference type="GeneID" id="832276"/>
<keyword evidence="1 3" id="KW-0812">Transmembrane</keyword>
<proteinExistence type="predicted"/>
<dbReference type="TAIR" id="AT5G22150"/>
<reference evidence="5" key="6">
    <citation type="journal article" date="2017" name="Plant J.">
        <title>Araport11: a complete reannotation of the Arabidopsis thaliana reference genome.</title>
        <authorList>
            <person name="Cheng C.Y."/>
            <person name="Krishnakumar V."/>
            <person name="Chan A.P."/>
            <person name="Thibaud-Nissen F."/>
            <person name="Schobel S."/>
            <person name="Town C.D."/>
        </authorList>
    </citation>
    <scope>GENOME REANNOTATION</scope>
    <source>
        <strain evidence="5">cv. Columbia</strain>
    </source>
</reference>
<name>Q9C573_ARATH</name>
<reference evidence="3" key="4">
    <citation type="submission" date="2011-02" db="EMBL/GenBank/DDBJ databases">
        <authorList>
            <consortium name="TAIR"/>
            <person name="Swarbreck D."/>
            <person name="Lamesch P."/>
            <person name="Wilks C."/>
            <person name="Huala E."/>
        </authorList>
    </citation>
    <scope>NUCLEOTIDE SEQUENCE</scope>
</reference>
<evidence type="ECO:0000313" key="4">
    <source>
        <dbReference type="EMBL" id="CAC34508.1"/>
    </source>
</evidence>
<keyword evidence="1" id="KW-1133">Transmembrane helix</keyword>
<dbReference type="AlphaFoldDB" id="Q9C573"/>
<gene>
    <name evidence="2 3" type="ordered locus">At5g22150</name>
</gene>
<reference evidence="4" key="2">
    <citation type="submission" date="2001-03" db="EMBL/GenBank/DDBJ databases">
        <authorList>
            <person name="EU Arabidopsis sequencing project"/>
        </authorList>
    </citation>
    <scope>NUCLEOTIDE SEQUENCE</scope>
</reference>
<keyword evidence="5" id="KW-1185">Reference proteome</keyword>
<dbReference type="Proteomes" id="UP000006548">
    <property type="component" value="Chromosome 5"/>
</dbReference>
<dbReference type="GO" id="GO:0005886">
    <property type="term" value="C:plasma membrane"/>
    <property type="evidence" value="ECO:0000318"/>
    <property type="project" value="GO_Central"/>
</dbReference>
<dbReference type="HOGENOM" id="CLU_768042_0_0_1"/>
<dbReference type="ExpressionAtlas" id="Q9C573">
    <property type="expression patterns" value="baseline and differential"/>
</dbReference>
<dbReference type="EMBL" id="AL589883">
    <property type="protein sequence ID" value="CAC34508.1"/>
    <property type="molecule type" value="Genomic_DNA"/>
</dbReference>
<dbReference type="RefSeq" id="NP_680201.1">
    <property type="nucleotide sequence ID" value="NM_147896.2"/>
</dbReference>
<dbReference type="PaxDb" id="3702-AT5G22150.1"/>
<dbReference type="OMA" id="MAISQCT"/>
<reference evidence="3" key="5">
    <citation type="submission" date="2016-05" db="EMBL/GenBank/DDBJ databases">
        <authorList>
            <person name="Krishnakumar V."/>
            <person name="Cheng C.-Y."/>
            <person name="Chan A.P."/>
            <person name="Schobel S."/>
            <person name="Kim M."/>
            <person name="Ferlanti E.S."/>
            <person name="Belyaeva I."/>
            <person name="Rosen B.D."/>
            <person name="Micklem G."/>
            <person name="Miller J.R."/>
            <person name="Vaughn M."/>
            <person name="Town C.D."/>
        </authorList>
    </citation>
    <scope>NUCLEOTIDE SEQUENCE</scope>
</reference>
<keyword evidence="1" id="KW-0472">Membrane</keyword>
<evidence type="ECO:0000313" key="2">
    <source>
        <dbReference type="Araport" id="AT5G22150"/>
    </source>
</evidence>
<dbReference type="GO" id="GO:0009506">
    <property type="term" value="C:plasmodesma"/>
    <property type="evidence" value="ECO:0000318"/>
    <property type="project" value="GO_Central"/>
</dbReference>
<reference evidence="3 5" key="1">
    <citation type="journal article" date="2000" name="Nature">
        <title>Sequence and analysis of chromosome 5 of the plant Arabidopsis thaliana.</title>
        <authorList>
            <consortium name="Kazusa DNA Research Institute"/>
            <consortium name="Cold Spring Harbor and Washington University in St Louis Sequencing Consortium"/>
            <consortium name="European Union Arabidopsis Genome Sequencing Consortium"/>
            <person name="Tabata S."/>
            <person name="Kaneko T."/>
            <person name="Nakamura Y."/>
            <person name="Kotani H."/>
            <person name="Kato T."/>
            <person name="Asamizu E."/>
            <person name="Miyajima N."/>
            <person name="Sasamoto S."/>
            <person name="Kimura T."/>
            <person name="Hosouchi T."/>
            <person name="Kawashima K."/>
            <person name="Kohara M."/>
            <person name="Matsumoto M."/>
            <person name="Matsuno A."/>
            <person name="Muraki A."/>
            <person name="Nakayama S."/>
            <person name="Nakazaki N."/>
            <person name="Naruo K."/>
            <person name="Okumura S."/>
            <person name="Shinpo S."/>
            <person name="Takeuchi C."/>
            <person name="Wada T."/>
            <person name="Watanabe A."/>
            <person name="Yamada M."/>
            <person name="Yasuda M."/>
            <person name="Sato S."/>
            <person name="de la Bastide M."/>
            <person name="Huang E."/>
            <person name="Spiegel L."/>
            <person name="Gnoj L."/>
            <person name="O'Shaughnessy A."/>
            <person name="Preston R."/>
            <person name="Habermann K."/>
            <person name="Murray J."/>
            <person name="Johnson D."/>
            <person name="Rohlfing T."/>
            <person name="Nelson J."/>
            <person name="Stoneking T."/>
            <person name="Pepin K."/>
            <person name="Spieth J."/>
            <person name="Sekhon M."/>
            <person name="Armstrong J."/>
            <person name="Becker M."/>
            <person name="Belter E."/>
            <person name="Cordum H."/>
            <person name="Cordes M."/>
            <person name="Courtney L."/>
            <person name="Courtney W."/>
            <person name="Dante M."/>
            <person name="Du H."/>
            <person name="Edwards J."/>
            <person name="Fryman J."/>
            <person name="Haakensen B."/>
            <person name="Lamar E."/>
            <person name="Latreille P."/>
            <person name="Leonard S."/>
            <person name="Meyer R."/>
            <person name="Mulvaney E."/>
            <person name="Ozersky P."/>
            <person name="Riley A."/>
            <person name="Strowmatt C."/>
            <person name="Wagner-McPherson C."/>
            <person name="Wollam A."/>
            <person name="Yoakum M."/>
            <person name="Bell M."/>
            <person name="Dedhia N."/>
            <person name="Parnell L."/>
            <person name="Shah R."/>
            <person name="Rodriguez M."/>
            <person name="See L.H."/>
            <person name="Vil D."/>
            <person name="Baker J."/>
            <person name="Kirchoff K."/>
            <person name="Toth K."/>
            <person name="King L."/>
            <person name="Bahret A."/>
            <person name="Miller B."/>
            <person name="Marra M."/>
            <person name="Martienssen R."/>
            <person name="McCombie W.R."/>
            <person name="Wilson R.K."/>
            <person name="Murphy G."/>
            <person name="Bancroft I."/>
            <person name="Volckaert G."/>
            <person name="Wambutt R."/>
            <person name="Dusterhoft A."/>
            <person name="Stiekema W."/>
            <person name="Pohl T."/>
            <person name="Entian K.D."/>
            <person name="Terryn N."/>
            <person name="Hartley N."/>
            <person name="Bent E."/>
            <person name="Johnson S."/>
            <person name="Langham S.A."/>
            <person name="McCullagh B."/>
            <person name="Robben J."/>
            <person name="Grymonprez B."/>
            <person name="Zimmermann W."/>
            <person name="Ramsperger U."/>
            <person name="Wedler H."/>
            <person name="Balke K."/>
            <person name="Wedler E."/>
            <person name="Peters S."/>
            <person name="van Staveren M."/>
            <person name="Dirkse W."/>
            <person name="Mooijman P."/>
            <person name="Lankhorst R.K."/>
            <person name="Weitzenegger T."/>
            <person name="Bothe G."/>
            <person name="Rose M."/>
            <person name="Hauf J."/>
            <person name="Berneiser S."/>
            <person name="Hempel S."/>
            <person name="Feldpausch M."/>
            <person name="Lamberth S."/>
            <person name="Villarroel R."/>
            <person name="Gielen J."/>
            <person name="Ardiles W."/>
            <person name="Bents O."/>
            <person name="Lemcke K."/>
            <person name="Kolesov G."/>
            <person name="Mayer K."/>
            <person name="Rudd S."/>
            <person name="Schoof H."/>
            <person name="Schueller C."/>
            <person name="Zaccaria P."/>
            <person name="Mewes H.W."/>
            <person name="Bevan M."/>
            <person name="Fransz P."/>
        </authorList>
    </citation>
    <scope>NUCLEOTIDE SEQUENCE [LARGE SCALE GENOMIC DNA]</scope>
    <source>
        <strain evidence="5">cv. Columbia</strain>
    </source>
</reference>
<protein>
    <submittedName>
        <fullName evidence="3">Transmembrane protein</fullName>
    </submittedName>
</protein>
<accession>Q9C573</accession>
<evidence type="ECO:0000256" key="1">
    <source>
        <dbReference type="SAM" id="Phobius"/>
    </source>
</evidence>
<organism evidence="4">
    <name type="scientific">Arabidopsis thaliana</name>
    <name type="common">Mouse-ear cress</name>
    <dbReference type="NCBI Taxonomy" id="3702"/>
    <lineage>
        <taxon>Eukaryota</taxon>
        <taxon>Viridiplantae</taxon>
        <taxon>Streptophyta</taxon>
        <taxon>Embryophyta</taxon>
        <taxon>Tracheophyta</taxon>
        <taxon>Spermatophyta</taxon>
        <taxon>Magnoliopsida</taxon>
        <taxon>eudicotyledons</taxon>
        <taxon>Gunneridae</taxon>
        <taxon>Pentapetalae</taxon>
        <taxon>rosids</taxon>
        <taxon>malvids</taxon>
        <taxon>Brassicales</taxon>
        <taxon>Brassicaceae</taxon>
        <taxon>Camelineae</taxon>
        <taxon>Arabidopsis</taxon>
    </lineage>
</organism>
<feature type="transmembrane region" description="Helical" evidence="1">
    <location>
        <begin position="50"/>
        <end position="70"/>
    </location>
</feature>
<evidence type="ECO:0000313" key="5">
    <source>
        <dbReference type="Proteomes" id="UP000006548"/>
    </source>
</evidence>
<reference evidence="4" key="3">
    <citation type="submission" date="2001-03" db="EMBL/GenBank/DDBJ databases">
        <authorList>
            <person name="Bevan M."/>
            <person name="Murphy G."/>
            <person name="Ridley P."/>
            <person name="Hudson S."/>
            <person name="Bancroft I."/>
            <person name="Mewes H.W."/>
            <person name="Rudd S."/>
            <person name="Lemcke K."/>
            <person name="Mayer K.F.X."/>
        </authorList>
    </citation>
    <scope>NUCLEOTIDE SEQUENCE</scope>
</reference>
<sequence length="330" mass="36424">MTFQTNSYNEYLIPPYASSDMPPRRRWWSRPIVTLPPTNGRRATCKETTVCCIPFCGAIFTIIAVMVYLFHFVDNAQCDAKFAIQSIAVSPSDTWHVDFLVKNPSPRFSIYYEGDETEVSLGTLSAAVLNTSHERKSPSHTAFSVDFVAEGNPNDVVSEQLDVKLRGTHKSYGENYDNAGHIDLFTNSVSVSNANANVSAADWTIGFVARSPVTGCEVSIHTLNSRLLRGSEVISKSSSSPSSGYFVTGNKTDVVFEKVVMPKVIGDVIWNARVEIMFAMNTDVRYLNGFLMAACPRIPVKFTTDQAGKVTGSLLGNVKRCDYIFQNHLA</sequence>
<dbReference type="Araport" id="AT5G22150"/>
<evidence type="ECO:0000313" key="3">
    <source>
        <dbReference type="EMBL" id="AED92990.1"/>
    </source>
</evidence>